<dbReference type="Gene3D" id="1.10.10.60">
    <property type="entry name" value="Homeodomain-like"/>
    <property type="match status" value="1"/>
</dbReference>
<name>A0A8B7BN91_PHODC</name>
<dbReference type="KEGG" id="pda:103701660"/>
<dbReference type="RefSeq" id="XP_008782031.1">
    <property type="nucleotide sequence ID" value="XM_008783809.3"/>
</dbReference>
<proteinExistence type="predicted"/>
<accession>A0A8B7BN91</accession>
<reference evidence="4" key="1">
    <citation type="journal article" date="2019" name="Nat. Commun.">
        <title>Genome-wide association mapping of date palm fruit traits.</title>
        <authorList>
            <person name="Hazzouri K.M."/>
            <person name="Gros-Balthazard M."/>
            <person name="Flowers J.M."/>
            <person name="Copetti D."/>
            <person name="Lemansour A."/>
            <person name="Lebrun M."/>
            <person name="Masmoudi K."/>
            <person name="Ferrand S."/>
            <person name="Dhar M.I."/>
            <person name="Fresquez Z.A."/>
            <person name="Rosas U."/>
            <person name="Zhang J."/>
            <person name="Talag J."/>
            <person name="Lee S."/>
            <person name="Kudrna D."/>
            <person name="Powell R.F."/>
            <person name="Leitch I.J."/>
            <person name="Krueger R.R."/>
            <person name="Wing R.A."/>
            <person name="Amiri K.M.A."/>
            <person name="Purugganan M.D."/>
        </authorList>
    </citation>
    <scope>NUCLEOTIDE SEQUENCE [LARGE SCALE GENOMIC DNA]</scope>
    <source>
        <strain evidence="4">cv. Khalas</strain>
    </source>
</reference>
<evidence type="ECO:0000313" key="4">
    <source>
        <dbReference type="Proteomes" id="UP000228380"/>
    </source>
</evidence>
<dbReference type="AlphaFoldDB" id="A0A8B7BN91"/>
<sequence>MEDQVREVDTNDTDPSLLAIGGDGSEEEEEGRVRLVRPGPDRSKSDEWSEGAVASLLDAYEAKWVLRNRAKLKGQDWDNVARQVSARAGSTRPAKTPTQCKNKVESMKKRFRSESAAGGGSRWPLFPRLDRLVRCRAPTTALVMVDRPPERPTPSSHSPEPKGRAGARQGECEETKGKEHINELHKEGLCNMQPYDPCNEEQKLKNKRRRREREEEEGWEVMESIPWLAEVALRVEQARMDAMREVERMRAQAEAKKGEMDLKRTEIIANTQLKIAKLLVGYDDTVDSSLRIGRG</sequence>
<gene>
    <name evidence="5" type="primary">LOC103701660</name>
</gene>
<evidence type="ECO:0000259" key="3">
    <source>
        <dbReference type="Pfam" id="PF13837"/>
    </source>
</evidence>
<reference evidence="5" key="2">
    <citation type="submission" date="2025-08" db="UniProtKB">
        <authorList>
            <consortium name="RefSeq"/>
        </authorList>
    </citation>
    <scope>IDENTIFICATION</scope>
    <source>
        <tissue evidence="5">Young leaves</tissue>
    </source>
</reference>
<dbReference type="InterPro" id="IPR044822">
    <property type="entry name" value="Myb_DNA-bind_4"/>
</dbReference>
<feature type="coiled-coil region" evidence="1">
    <location>
        <begin position="232"/>
        <end position="263"/>
    </location>
</feature>
<protein>
    <submittedName>
        <fullName evidence="5">Trihelix transcription factor ASIL1-like</fullName>
    </submittedName>
</protein>
<feature type="region of interest" description="Disordered" evidence="2">
    <location>
        <begin position="1"/>
        <end position="48"/>
    </location>
</feature>
<dbReference type="PANTHER" id="PTHR31307">
    <property type="entry name" value="TRIHELIX TRANSCRIPTION FACTOR ASIL2"/>
    <property type="match status" value="1"/>
</dbReference>
<keyword evidence="1" id="KW-0175">Coiled coil</keyword>
<organism evidence="4 5">
    <name type="scientific">Phoenix dactylifera</name>
    <name type="common">Date palm</name>
    <dbReference type="NCBI Taxonomy" id="42345"/>
    <lineage>
        <taxon>Eukaryota</taxon>
        <taxon>Viridiplantae</taxon>
        <taxon>Streptophyta</taxon>
        <taxon>Embryophyta</taxon>
        <taxon>Tracheophyta</taxon>
        <taxon>Spermatophyta</taxon>
        <taxon>Magnoliopsida</taxon>
        <taxon>Liliopsida</taxon>
        <taxon>Arecaceae</taxon>
        <taxon>Coryphoideae</taxon>
        <taxon>Phoeniceae</taxon>
        <taxon>Phoenix</taxon>
    </lineage>
</organism>
<evidence type="ECO:0000313" key="5">
    <source>
        <dbReference type="RefSeq" id="XP_008782031.1"/>
    </source>
</evidence>
<keyword evidence="4" id="KW-1185">Reference proteome</keyword>
<dbReference type="PANTHER" id="PTHR31307:SF7">
    <property type="entry name" value="SEQUENCE-SPECIFIC DNA BINDING TRANSCRIPTION FACTOR"/>
    <property type="match status" value="1"/>
</dbReference>
<dbReference type="Pfam" id="PF13837">
    <property type="entry name" value="Myb_DNA-bind_4"/>
    <property type="match status" value="1"/>
</dbReference>
<evidence type="ECO:0000256" key="2">
    <source>
        <dbReference type="SAM" id="MobiDB-lite"/>
    </source>
</evidence>
<feature type="domain" description="Myb/SANT-like DNA-binding" evidence="3">
    <location>
        <begin position="46"/>
        <end position="132"/>
    </location>
</feature>
<dbReference type="OrthoDB" id="1900300at2759"/>
<feature type="region of interest" description="Disordered" evidence="2">
    <location>
        <begin position="85"/>
        <end position="106"/>
    </location>
</feature>
<dbReference type="Proteomes" id="UP000228380">
    <property type="component" value="Chromosome 13"/>
</dbReference>
<evidence type="ECO:0000256" key="1">
    <source>
        <dbReference type="SAM" id="Coils"/>
    </source>
</evidence>
<dbReference type="InterPro" id="IPR044823">
    <property type="entry name" value="ASIL1/2-like"/>
</dbReference>
<feature type="region of interest" description="Disordered" evidence="2">
    <location>
        <begin position="145"/>
        <end position="177"/>
    </location>
</feature>
<dbReference type="FunFam" id="1.10.10.60:FF:000152">
    <property type="entry name" value="Trihelix transcription factor ASIL2"/>
    <property type="match status" value="1"/>
</dbReference>
<dbReference type="GeneID" id="103701660"/>